<dbReference type="InterPro" id="IPR026739">
    <property type="entry name" value="AP_beta"/>
</dbReference>
<dbReference type="Gene3D" id="1.25.10.10">
    <property type="entry name" value="Leucine-rich Repeat Variant"/>
    <property type="match status" value="1"/>
</dbReference>
<accession>A0AA86QHL1</accession>
<comment type="caution">
    <text evidence="7">The sequence shown here is derived from an EMBL/GenBank/DDBJ whole genome shotgun (WGS) entry which is preliminary data.</text>
</comment>
<evidence type="ECO:0000256" key="2">
    <source>
        <dbReference type="ARBA" id="ARBA00006613"/>
    </source>
</evidence>
<keyword evidence="5" id="KW-0472">Membrane</keyword>
<evidence type="ECO:0000256" key="5">
    <source>
        <dbReference type="ARBA" id="ARBA00023136"/>
    </source>
</evidence>
<dbReference type="GO" id="GO:0006886">
    <property type="term" value="P:intracellular protein transport"/>
    <property type="evidence" value="ECO:0007669"/>
    <property type="project" value="InterPro"/>
</dbReference>
<dbReference type="GO" id="GO:0030117">
    <property type="term" value="C:membrane coat"/>
    <property type="evidence" value="ECO:0007669"/>
    <property type="project" value="InterPro"/>
</dbReference>
<dbReference type="EMBL" id="CATOUU010000850">
    <property type="protein sequence ID" value="CAI9954738.1"/>
    <property type="molecule type" value="Genomic_DNA"/>
</dbReference>
<reference evidence="8 9" key="2">
    <citation type="submission" date="2024-07" db="EMBL/GenBank/DDBJ databases">
        <authorList>
            <person name="Akdeniz Z."/>
        </authorList>
    </citation>
    <scope>NUCLEOTIDE SEQUENCE [LARGE SCALE GENOMIC DNA]</scope>
</reference>
<keyword evidence="3" id="KW-0813">Transport</keyword>
<name>A0AA86QHL1_9EUKA</name>
<dbReference type="SUPFAM" id="SSF48371">
    <property type="entry name" value="ARM repeat"/>
    <property type="match status" value="1"/>
</dbReference>
<dbReference type="GO" id="GO:0012505">
    <property type="term" value="C:endomembrane system"/>
    <property type="evidence" value="ECO:0007669"/>
    <property type="project" value="UniProtKB-SubCell"/>
</dbReference>
<keyword evidence="9" id="KW-1185">Reference proteome</keyword>
<evidence type="ECO:0000313" key="8">
    <source>
        <dbReference type="EMBL" id="CAL6068735.1"/>
    </source>
</evidence>
<comment type="subcellular location">
    <subcellularLocation>
        <location evidence="1">Endomembrane system</location>
    </subcellularLocation>
</comment>
<reference evidence="7" key="1">
    <citation type="submission" date="2023-06" db="EMBL/GenBank/DDBJ databases">
        <authorList>
            <person name="Kurt Z."/>
        </authorList>
    </citation>
    <scope>NUCLEOTIDE SEQUENCE</scope>
</reference>
<dbReference type="InterPro" id="IPR011989">
    <property type="entry name" value="ARM-like"/>
</dbReference>
<dbReference type="PANTHER" id="PTHR11134">
    <property type="entry name" value="ADAPTOR COMPLEX SUBUNIT BETA FAMILY MEMBER"/>
    <property type="match status" value="1"/>
</dbReference>
<evidence type="ECO:0000313" key="9">
    <source>
        <dbReference type="Proteomes" id="UP001642409"/>
    </source>
</evidence>
<dbReference type="Pfam" id="PF01602">
    <property type="entry name" value="Adaptin_N"/>
    <property type="match status" value="1"/>
</dbReference>
<evidence type="ECO:0000256" key="1">
    <source>
        <dbReference type="ARBA" id="ARBA00004308"/>
    </source>
</evidence>
<evidence type="ECO:0000256" key="4">
    <source>
        <dbReference type="ARBA" id="ARBA00022927"/>
    </source>
</evidence>
<dbReference type="EMBL" id="CAXDID020000274">
    <property type="protein sequence ID" value="CAL6068735.1"/>
    <property type="molecule type" value="Genomic_DNA"/>
</dbReference>
<evidence type="ECO:0000256" key="3">
    <source>
        <dbReference type="ARBA" id="ARBA00022448"/>
    </source>
</evidence>
<keyword evidence="4" id="KW-0653">Protein transport</keyword>
<dbReference type="AlphaFoldDB" id="A0AA86QHL1"/>
<evidence type="ECO:0000259" key="6">
    <source>
        <dbReference type="Pfam" id="PF01602"/>
    </source>
</evidence>
<dbReference type="Proteomes" id="UP001642409">
    <property type="component" value="Unassembled WGS sequence"/>
</dbReference>
<comment type="similarity">
    <text evidence="2">Belongs to the adaptor complexes large subunit family.</text>
</comment>
<evidence type="ECO:0000313" key="7">
    <source>
        <dbReference type="EMBL" id="CAI9954738.1"/>
    </source>
</evidence>
<gene>
    <name evidence="7" type="ORF">HINF_LOCUS42383</name>
    <name evidence="8" type="ORF">HINF_LOCUS53646</name>
</gene>
<proteinExistence type="inferred from homology"/>
<organism evidence="7">
    <name type="scientific">Hexamita inflata</name>
    <dbReference type="NCBI Taxonomy" id="28002"/>
    <lineage>
        <taxon>Eukaryota</taxon>
        <taxon>Metamonada</taxon>
        <taxon>Diplomonadida</taxon>
        <taxon>Hexamitidae</taxon>
        <taxon>Hexamitinae</taxon>
        <taxon>Hexamita</taxon>
    </lineage>
</organism>
<dbReference type="GO" id="GO:0016192">
    <property type="term" value="P:vesicle-mediated transport"/>
    <property type="evidence" value="ECO:0007669"/>
    <property type="project" value="InterPro"/>
</dbReference>
<sequence length="1034" mass="114700">MTTANNKEAKEQALQQEEIKEWRQSLINAKNANQQREVVTGIIKAMSTGRDVSQLFTDILKLMQTRDLKLKKLIYIFLTSNAQNNASQALLCVNALELDSNDRDSAIIRATAIRTMGSVATPDTCEYFTGPVARGLIDSDPFVRKCAATCAAKLFKVKREAVQDSELIKALRNAMQDGNQAVVSAAAAAIISITNELNATEVKEYLQCEDGIIFNQTEVSQLMTVLSQATEWSALSILQAISKYGAVPTPDEIEVTIMRLQPFLRHSNPSVCLNGINVLVRYCKAGIMPANTILQLQSECIASIISLIGQNSAPEIQWTALRSLRLIAKGFQGENPFQQIQKNIRLFFVRFNDELYVKLEKIEALALICNIETCVDVVKELSDYCEDVQPKLVRAAIRAIGQIACKINSCADFCVQSYMTLLTGENEKQEKTNFILPSYAAQELMISIQDIFRTYPDRYERVIGSLCEAIETYEDPVAKASLIWILGEYCTRIEGVEDILIELMGIDLESQNLGTFREDPVTIQLAVITAVTRIFIAARNQTAQNLFMIVLQKAQLECLSPDVRSRAAFYYRLVQMDPSLQLAQQVAFVQKPAPVYSDGLSIKVAEQLSAQLGSVPSTLRELITVYKKDEIDSEDIVRQFGGYEADEEQAPQQQRPAVASTTVQNTVVSQQIPVVKQNDDPFADLLGMGPSNPVPQQQVQQQVAAKAVDPMDDLLGFSSAPAQKAQPVQQQQVVQQQVQQQAQQQVQQQTTNDYFDAQYPFATSGLAPIRMKDPNQALKLQICFSRQQNQPIMLIQVKNEASFPIQGAQMSFAPNVFGLQVVNKTLPVVPAMGLLNGGQYYAVMLGVTQEPCNFPAQKMGQLDQQLASGMNIITFSIQIPNGQMMQYQTKIPMNVAFTEESTWHSAQRDLLDQYQANIAISQTWQQWGEASEVLSISAQQLGANDYNNALQVLISKLHRGNLNYITIGNECSDYVLNTQINTSAGNRKVTGFVKIFYRPSQTGIDVRIAARVPQDILICGSFITSAISALLQGK</sequence>
<dbReference type="InterPro" id="IPR016024">
    <property type="entry name" value="ARM-type_fold"/>
</dbReference>
<dbReference type="InterPro" id="IPR002553">
    <property type="entry name" value="Clathrin/coatomer_adapt-like_N"/>
</dbReference>
<protein>
    <submittedName>
        <fullName evidence="7">Beta adaptin</fullName>
    </submittedName>
    <submittedName>
        <fullName evidence="8">Beta_adaptin</fullName>
    </submittedName>
</protein>
<feature type="domain" description="Clathrin/coatomer adaptor adaptin-like N-terminal" evidence="6">
    <location>
        <begin position="12"/>
        <end position="576"/>
    </location>
</feature>